<dbReference type="PANTHER" id="PTHR43585">
    <property type="entry name" value="FUMIPYRROLE BIOSYNTHESIS PROTEIN C"/>
    <property type="match status" value="1"/>
</dbReference>
<dbReference type="OrthoDB" id="9803907at2"/>
<dbReference type="Pfam" id="PF21360">
    <property type="entry name" value="PylC-like_N"/>
    <property type="match status" value="1"/>
</dbReference>
<dbReference type="Proteomes" id="UP000183997">
    <property type="component" value="Unassembled WGS sequence"/>
</dbReference>
<evidence type="ECO:0000313" key="6">
    <source>
        <dbReference type="EMBL" id="SHK55177.1"/>
    </source>
</evidence>
<dbReference type="GO" id="GO:0046872">
    <property type="term" value="F:metal ion binding"/>
    <property type="evidence" value="ECO:0007669"/>
    <property type="project" value="InterPro"/>
</dbReference>
<evidence type="ECO:0000259" key="5">
    <source>
        <dbReference type="PROSITE" id="PS50975"/>
    </source>
</evidence>
<accession>A0A1M6TDV9</accession>
<evidence type="ECO:0000313" key="7">
    <source>
        <dbReference type="Proteomes" id="UP000183997"/>
    </source>
</evidence>
<dbReference type="SUPFAM" id="SSF56059">
    <property type="entry name" value="Glutathione synthetase ATP-binding domain-like"/>
    <property type="match status" value="1"/>
</dbReference>
<reference evidence="7" key="1">
    <citation type="submission" date="2016-11" db="EMBL/GenBank/DDBJ databases">
        <authorList>
            <person name="Varghese N."/>
            <person name="Submissions S."/>
        </authorList>
    </citation>
    <scope>NUCLEOTIDE SEQUENCE [LARGE SCALE GENOMIC DNA]</scope>
    <source>
        <strain evidence="7">DSM 10349</strain>
    </source>
</reference>
<evidence type="ECO:0000256" key="2">
    <source>
        <dbReference type="ARBA" id="ARBA00022741"/>
    </source>
</evidence>
<dbReference type="Pfam" id="PF15632">
    <property type="entry name" value="ATPgrasp_Ter"/>
    <property type="match status" value="1"/>
</dbReference>
<dbReference type="InterPro" id="IPR013815">
    <property type="entry name" value="ATP_grasp_subdomain_1"/>
</dbReference>
<feature type="domain" description="ATP-grasp" evidence="5">
    <location>
        <begin position="122"/>
        <end position="299"/>
    </location>
</feature>
<keyword evidence="1" id="KW-0436">Ligase</keyword>
<gene>
    <name evidence="6" type="ORF">SAMN02745123_02287</name>
</gene>
<sequence length="347" mass="39084">MTKINVLISGSGSLYGVAILQALLKSELALTLVACDMSPRTLGLYLAHQAYLVPPVHQQEQYLKELLTIIEKESIQAIFVASSKELDFYSQHKAAIEKKTGAKVFTNDPETLKLCSDKWLTVNFLQDHGFHYPRTLRYPEDQEQIDTFVKEVKFPLIIKPRRGAGSEGLHTVNNYKSLYSLLEGQKDIILQQYLPDDYGEFTTGICAGANGEVLSGVTLKRFLQDGMTIAADAEDFTEITDYCKQVAQVLKPYGPCNFQSRLLEGKPYIFEINPRFSSSTGMRALVGINEAEILLRAEILGEKIYQNKIPKCSVIRQYTDYLVPTEKIILLEKEKQLGITETTKEKP</sequence>
<dbReference type="Gene3D" id="3.30.1490.20">
    <property type="entry name" value="ATP-grasp fold, A domain"/>
    <property type="match status" value="1"/>
</dbReference>
<evidence type="ECO:0000256" key="1">
    <source>
        <dbReference type="ARBA" id="ARBA00022598"/>
    </source>
</evidence>
<dbReference type="NCBIfam" id="NF009402">
    <property type="entry name" value="PRK12767.1-1"/>
    <property type="match status" value="1"/>
</dbReference>
<dbReference type="AlphaFoldDB" id="A0A1M6TDV9"/>
<evidence type="ECO:0000256" key="4">
    <source>
        <dbReference type="PROSITE-ProRule" id="PRU00409"/>
    </source>
</evidence>
<protein>
    <submittedName>
        <fullName evidence="6">Carbamoyl-phosphate synthase large subunit</fullName>
    </submittedName>
</protein>
<dbReference type="GO" id="GO:0016874">
    <property type="term" value="F:ligase activity"/>
    <property type="evidence" value="ECO:0007669"/>
    <property type="project" value="UniProtKB-KW"/>
</dbReference>
<dbReference type="PROSITE" id="PS50975">
    <property type="entry name" value="ATP_GRASP"/>
    <property type="match status" value="1"/>
</dbReference>
<dbReference type="RefSeq" id="WP_072914379.1">
    <property type="nucleotide sequence ID" value="NZ_FRAR01000016.1"/>
</dbReference>
<dbReference type="PANTHER" id="PTHR43585:SF2">
    <property type="entry name" value="ATP-GRASP ENZYME FSQD"/>
    <property type="match status" value="1"/>
</dbReference>
<name>A0A1M6TDV9_9FIRM</name>
<dbReference type="GO" id="GO:0005524">
    <property type="term" value="F:ATP binding"/>
    <property type="evidence" value="ECO:0007669"/>
    <property type="project" value="UniProtKB-UniRule"/>
</dbReference>
<dbReference type="STRING" id="1121421.SAMN02745123_02287"/>
<organism evidence="6 7">
    <name type="scientific">Desulforamulus aeronauticus DSM 10349</name>
    <dbReference type="NCBI Taxonomy" id="1121421"/>
    <lineage>
        <taxon>Bacteria</taxon>
        <taxon>Bacillati</taxon>
        <taxon>Bacillota</taxon>
        <taxon>Clostridia</taxon>
        <taxon>Eubacteriales</taxon>
        <taxon>Peptococcaceae</taxon>
        <taxon>Desulforamulus</taxon>
    </lineage>
</organism>
<proteinExistence type="predicted"/>
<dbReference type="InterPro" id="IPR048764">
    <property type="entry name" value="PylC_N"/>
</dbReference>
<keyword evidence="3 4" id="KW-0067">ATP-binding</keyword>
<dbReference type="InterPro" id="IPR011761">
    <property type="entry name" value="ATP-grasp"/>
</dbReference>
<dbReference type="Gene3D" id="3.30.470.20">
    <property type="entry name" value="ATP-grasp fold, B domain"/>
    <property type="match status" value="1"/>
</dbReference>
<evidence type="ECO:0000256" key="3">
    <source>
        <dbReference type="ARBA" id="ARBA00022840"/>
    </source>
</evidence>
<dbReference type="Gene3D" id="3.40.50.20">
    <property type="match status" value="1"/>
</dbReference>
<keyword evidence="7" id="KW-1185">Reference proteome</keyword>
<dbReference type="InterPro" id="IPR052032">
    <property type="entry name" value="ATP-dep_AA_Ligase"/>
</dbReference>
<keyword evidence="2 4" id="KW-0547">Nucleotide-binding</keyword>
<dbReference type="EMBL" id="FRAR01000016">
    <property type="protein sequence ID" value="SHK55177.1"/>
    <property type="molecule type" value="Genomic_DNA"/>
</dbReference>